<keyword evidence="5" id="KW-0764">Sulfate transport</keyword>
<dbReference type="Gene3D" id="3.30.750.24">
    <property type="entry name" value="STAS domain"/>
    <property type="match status" value="1"/>
</dbReference>
<evidence type="ECO:0000256" key="5">
    <source>
        <dbReference type="ARBA" id="ARBA00023032"/>
    </source>
</evidence>
<dbReference type="InterPro" id="IPR011547">
    <property type="entry name" value="SLC26A/SulP_dom"/>
</dbReference>
<dbReference type="CDD" id="cd07042">
    <property type="entry name" value="STAS_SulP_like_sulfate_transporter"/>
    <property type="match status" value="1"/>
</dbReference>
<sequence>MPIETNLHGIHRVILAFPLSEDEHFELYCKETFFPDEPFGKFRHDKLLQKVKKTIQYFIPIFEWLPRYNLHLFRYDVLAGITITSHAIPQGISYARLADLPPIIGLYSSFVPPLIYTVFGSSNNLAVGTVAACSLLMHETLGAVVSPKDDPTLYLHLIYTSTFFTGIFQTALGFCRLGILVDFLSHSTITGFMGGTAIIISLQQMKGILGLKHFTTRTDVVRVIQAIFHYRNEWKWQSFVAGLIFLCFLQVARYVRQRKPNLFWVSAKSPMAVVAVGCLYAYLGDGEQHGIAIVGDLKKGLNPSSIHYLNFDSRYLPATIRAGAVTGLISMVEGIAIGRSFAFIKNEQIDGNKEMIAYGFMNIIGSLTSCYLTTGPFSKTAVNVNSGCKTPMANVVQGFCMMLTLLFLAPIFSYTPLVALAAIIMSAMLGLINYEEMYHLYKVDKFDFAICMAAFFGVSFGSMDIGLLLSVGLSLLRALLYVARPAACKLGRLPNTSLYRDTEQYPETMSLEGILVLQLGSPVYFANCSYIRERILRFINEEDAVTEYRTEHILLDLSGVASIDMSGIDTFIELIRVLKGKHIKLGIVNPRIEVLEKMTLAKFVDVLGKQAFYLSIEEAIQSCRFTMDTSTKEEAWGSSKTEDVV</sequence>
<evidence type="ECO:0000256" key="7">
    <source>
        <dbReference type="SAM" id="Phobius"/>
    </source>
</evidence>
<comment type="subcellular location">
    <subcellularLocation>
        <location evidence="1">Membrane</location>
        <topology evidence="1">Multi-pass membrane protein</topology>
    </subcellularLocation>
</comment>
<dbReference type="PROSITE" id="PS50801">
    <property type="entry name" value="STAS"/>
    <property type="match status" value="1"/>
</dbReference>
<keyword evidence="4 7" id="KW-1133">Transmembrane helix</keyword>
<dbReference type="GO" id="GO:0008271">
    <property type="term" value="F:secondary active sulfate transmembrane transporter activity"/>
    <property type="evidence" value="ECO:0007669"/>
    <property type="project" value="InterPro"/>
</dbReference>
<evidence type="ECO:0000256" key="6">
    <source>
        <dbReference type="ARBA" id="ARBA00023136"/>
    </source>
</evidence>
<feature type="transmembrane region" description="Helical" evidence="7">
    <location>
        <begin position="179"/>
        <end position="202"/>
    </location>
</feature>
<feature type="transmembrane region" description="Helical" evidence="7">
    <location>
        <begin position="320"/>
        <end position="344"/>
    </location>
</feature>
<feature type="transmembrane region" description="Helical" evidence="7">
    <location>
        <begin position="446"/>
        <end position="476"/>
    </location>
</feature>
<keyword evidence="3" id="KW-0769">Symport</keyword>
<dbReference type="Proteomes" id="UP000323506">
    <property type="component" value="Chromosome A07"/>
</dbReference>
<evidence type="ECO:0000256" key="4">
    <source>
        <dbReference type="ARBA" id="ARBA00022989"/>
    </source>
</evidence>
<dbReference type="Pfam" id="PF01740">
    <property type="entry name" value="STAS"/>
    <property type="match status" value="1"/>
</dbReference>
<keyword evidence="3" id="KW-0813">Transport</keyword>
<dbReference type="GO" id="GO:0016020">
    <property type="term" value="C:membrane"/>
    <property type="evidence" value="ECO:0007669"/>
    <property type="project" value="UniProtKB-SubCell"/>
</dbReference>
<keyword evidence="2 7" id="KW-0812">Transmembrane</keyword>
<dbReference type="Pfam" id="PF00916">
    <property type="entry name" value="Sulfate_transp"/>
    <property type="match status" value="1"/>
</dbReference>
<evidence type="ECO:0000313" key="9">
    <source>
        <dbReference type="EMBL" id="TYH08349.1"/>
    </source>
</evidence>
<name>A0A5D2FUS8_GOSDA</name>
<evidence type="ECO:0000313" key="10">
    <source>
        <dbReference type="Proteomes" id="UP000323506"/>
    </source>
</evidence>
<evidence type="ECO:0000256" key="2">
    <source>
        <dbReference type="ARBA" id="ARBA00022692"/>
    </source>
</evidence>
<keyword evidence="6 7" id="KW-0472">Membrane</keyword>
<dbReference type="PANTHER" id="PTHR11814">
    <property type="entry name" value="SULFATE TRANSPORTER"/>
    <property type="match status" value="1"/>
</dbReference>
<feature type="transmembrane region" description="Helical" evidence="7">
    <location>
        <begin position="417"/>
        <end position="434"/>
    </location>
</feature>
<reference evidence="9 10" key="1">
    <citation type="submission" date="2019-06" db="EMBL/GenBank/DDBJ databases">
        <title>WGS assembly of Gossypium darwinii.</title>
        <authorList>
            <person name="Chen Z.J."/>
            <person name="Sreedasyam A."/>
            <person name="Ando A."/>
            <person name="Song Q."/>
            <person name="De L."/>
            <person name="Hulse-Kemp A."/>
            <person name="Ding M."/>
            <person name="Ye W."/>
            <person name="Kirkbride R."/>
            <person name="Jenkins J."/>
            <person name="Plott C."/>
            <person name="Lovell J."/>
            <person name="Lin Y.-M."/>
            <person name="Vaughn R."/>
            <person name="Liu B."/>
            <person name="Li W."/>
            <person name="Simpson S."/>
            <person name="Scheffler B."/>
            <person name="Saski C."/>
            <person name="Grover C."/>
            <person name="Hu G."/>
            <person name="Conover J."/>
            <person name="Carlson J."/>
            <person name="Shu S."/>
            <person name="Boston L."/>
            <person name="Williams M."/>
            <person name="Peterson D."/>
            <person name="Mcgee K."/>
            <person name="Jones D."/>
            <person name="Wendel J."/>
            <person name="Stelly D."/>
            <person name="Grimwood J."/>
            <person name="Schmutz J."/>
        </authorList>
    </citation>
    <scope>NUCLEOTIDE SEQUENCE [LARGE SCALE GENOMIC DNA]</scope>
    <source>
        <strain evidence="9">1808015.09</strain>
    </source>
</reference>
<feature type="transmembrane region" description="Helical" evidence="7">
    <location>
        <begin position="262"/>
        <end position="283"/>
    </location>
</feature>
<dbReference type="InterPro" id="IPR036513">
    <property type="entry name" value="STAS_dom_sf"/>
</dbReference>
<proteinExistence type="predicted"/>
<dbReference type="AlphaFoldDB" id="A0A5D2FUS8"/>
<dbReference type="SUPFAM" id="SSF52091">
    <property type="entry name" value="SpoIIaa-like"/>
    <property type="match status" value="1"/>
</dbReference>
<evidence type="ECO:0000259" key="8">
    <source>
        <dbReference type="PROSITE" id="PS50801"/>
    </source>
</evidence>
<gene>
    <name evidence="9" type="ORF">ES288_A07G007500v1</name>
</gene>
<evidence type="ECO:0000256" key="3">
    <source>
        <dbReference type="ARBA" id="ARBA00022847"/>
    </source>
</evidence>
<evidence type="ECO:0000256" key="1">
    <source>
        <dbReference type="ARBA" id="ARBA00004141"/>
    </source>
</evidence>
<protein>
    <recommendedName>
        <fullName evidence="8">STAS domain-containing protein</fullName>
    </recommendedName>
</protein>
<dbReference type="EMBL" id="CM017694">
    <property type="protein sequence ID" value="TYH08349.1"/>
    <property type="molecule type" value="Genomic_DNA"/>
</dbReference>
<organism evidence="9 10">
    <name type="scientific">Gossypium darwinii</name>
    <name type="common">Darwin's cotton</name>
    <name type="synonym">Gossypium barbadense var. darwinii</name>
    <dbReference type="NCBI Taxonomy" id="34276"/>
    <lineage>
        <taxon>Eukaryota</taxon>
        <taxon>Viridiplantae</taxon>
        <taxon>Streptophyta</taxon>
        <taxon>Embryophyta</taxon>
        <taxon>Tracheophyta</taxon>
        <taxon>Spermatophyta</taxon>
        <taxon>Magnoliopsida</taxon>
        <taxon>eudicotyledons</taxon>
        <taxon>Gunneridae</taxon>
        <taxon>Pentapetalae</taxon>
        <taxon>rosids</taxon>
        <taxon>malvids</taxon>
        <taxon>Malvales</taxon>
        <taxon>Malvaceae</taxon>
        <taxon>Malvoideae</taxon>
        <taxon>Gossypium</taxon>
    </lineage>
</organism>
<keyword evidence="10" id="KW-1185">Reference proteome</keyword>
<feature type="domain" description="STAS" evidence="8">
    <location>
        <begin position="504"/>
        <end position="623"/>
    </location>
</feature>
<dbReference type="NCBIfam" id="TIGR00815">
    <property type="entry name" value="sulP"/>
    <property type="match status" value="1"/>
</dbReference>
<dbReference type="InterPro" id="IPR002645">
    <property type="entry name" value="STAS_dom"/>
</dbReference>
<dbReference type="PROSITE" id="PS01130">
    <property type="entry name" value="SLC26A"/>
    <property type="match status" value="1"/>
</dbReference>
<dbReference type="InterPro" id="IPR018045">
    <property type="entry name" value="S04_transporter_CS"/>
</dbReference>
<dbReference type="InterPro" id="IPR001902">
    <property type="entry name" value="SLC26A/SulP_fam"/>
</dbReference>
<accession>A0A5D2FUS8</accession>
<feature type="transmembrane region" description="Helical" evidence="7">
    <location>
        <begin position="236"/>
        <end position="255"/>
    </location>
</feature>
<feature type="transmembrane region" description="Helical" evidence="7">
    <location>
        <begin position="356"/>
        <end position="374"/>
    </location>
</feature>
<dbReference type="GO" id="GO:0015293">
    <property type="term" value="F:symporter activity"/>
    <property type="evidence" value="ECO:0007669"/>
    <property type="project" value="UniProtKB-KW"/>
</dbReference>
<feature type="transmembrane region" description="Helical" evidence="7">
    <location>
        <begin position="153"/>
        <end position="172"/>
    </location>
</feature>